<feature type="region of interest" description="Disordered" evidence="1">
    <location>
        <begin position="1"/>
        <end position="151"/>
    </location>
</feature>
<organism evidence="2 3">
    <name type="scientific">Rhodotorula paludigena</name>
    <dbReference type="NCBI Taxonomy" id="86838"/>
    <lineage>
        <taxon>Eukaryota</taxon>
        <taxon>Fungi</taxon>
        <taxon>Dikarya</taxon>
        <taxon>Basidiomycota</taxon>
        <taxon>Pucciniomycotina</taxon>
        <taxon>Microbotryomycetes</taxon>
        <taxon>Sporidiobolales</taxon>
        <taxon>Sporidiobolaceae</taxon>
        <taxon>Rhodotorula</taxon>
    </lineage>
</organism>
<evidence type="ECO:0000256" key="1">
    <source>
        <dbReference type="SAM" id="MobiDB-lite"/>
    </source>
</evidence>
<feature type="compositionally biased region" description="Basic and acidic residues" evidence="1">
    <location>
        <begin position="212"/>
        <end position="228"/>
    </location>
</feature>
<gene>
    <name evidence="2" type="ORF">Rhopal_004911-T1</name>
</gene>
<evidence type="ECO:0008006" key="4">
    <source>
        <dbReference type="Google" id="ProtNLM"/>
    </source>
</evidence>
<feature type="compositionally biased region" description="Low complexity" evidence="1">
    <location>
        <begin position="29"/>
        <end position="65"/>
    </location>
</feature>
<feature type="compositionally biased region" description="Polar residues" evidence="1">
    <location>
        <begin position="125"/>
        <end position="138"/>
    </location>
</feature>
<keyword evidence="3" id="KW-1185">Reference proteome</keyword>
<feature type="region of interest" description="Disordered" evidence="1">
    <location>
        <begin position="212"/>
        <end position="246"/>
    </location>
</feature>
<dbReference type="Proteomes" id="UP001342314">
    <property type="component" value="Unassembled WGS sequence"/>
</dbReference>
<feature type="region of interest" description="Disordered" evidence="1">
    <location>
        <begin position="172"/>
        <end position="195"/>
    </location>
</feature>
<evidence type="ECO:0000313" key="2">
    <source>
        <dbReference type="EMBL" id="GJN91886.1"/>
    </source>
</evidence>
<sequence length="409" mass="41647">MGKLHKARPDSVLAPKPARKSRTPPPPAIGSSASASTTTASPRRPPSLLSSAARSSPPTARVAAPLTSQASVDAHGELIEIASSEGSLGGFHRSRSPTRSSGSPSIGRTASPPDSPARSHRRVPSTGSTTYSVASSSPDARGRDSASLAHDNASIASSSALAQLRTRLDVDEAARSHAAERERPHKLKKKAHPSVAVEREAGALLPAVETRNSEQARLGEHAGPDSEQGRGAQGVEELGSGTAGGIGLGGAASTDLDWIPPVAVNLPPPVTTAVPSHPALSSPSRIFAPARFGWRLASAAVSSSVSFGIDTSRAVLSHVPLFSHVPVIGALVAGGDVPEAPQTDRTAAKPAQPTVAHPSALIVAPPAPSESLVYRAIELSLGVGLASGLVTLALAGMAWDKVKGRPLRE</sequence>
<feature type="compositionally biased region" description="Low complexity" evidence="1">
    <location>
        <begin position="97"/>
        <end position="109"/>
    </location>
</feature>
<protein>
    <recommendedName>
        <fullName evidence="4">Proteophosphoglycan ppg4</fullName>
    </recommendedName>
</protein>
<feature type="compositionally biased region" description="Basic and acidic residues" evidence="1">
    <location>
        <begin position="172"/>
        <end position="183"/>
    </location>
</feature>
<name>A0AAV5GQV1_9BASI</name>
<reference evidence="2 3" key="1">
    <citation type="submission" date="2021-12" db="EMBL/GenBank/DDBJ databases">
        <title>High titer production of polyol ester of fatty acids by Rhodotorula paludigena BS15 towards product separation-free biomass refinery.</title>
        <authorList>
            <person name="Mano J."/>
            <person name="Ono H."/>
            <person name="Tanaka T."/>
            <person name="Naito K."/>
            <person name="Sushida H."/>
            <person name="Ike M."/>
            <person name="Tokuyasu K."/>
            <person name="Kitaoka M."/>
        </authorList>
    </citation>
    <scope>NUCLEOTIDE SEQUENCE [LARGE SCALE GENOMIC DNA]</scope>
    <source>
        <strain evidence="2 3">BS15</strain>
    </source>
</reference>
<dbReference type="AlphaFoldDB" id="A0AAV5GQV1"/>
<proteinExistence type="predicted"/>
<dbReference type="EMBL" id="BQKY01000009">
    <property type="protein sequence ID" value="GJN91886.1"/>
    <property type="molecule type" value="Genomic_DNA"/>
</dbReference>
<evidence type="ECO:0000313" key="3">
    <source>
        <dbReference type="Proteomes" id="UP001342314"/>
    </source>
</evidence>
<comment type="caution">
    <text evidence="2">The sequence shown here is derived from an EMBL/GenBank/DDBJ whole genome shotgun (WGS) entry which is preliminary data.</text>
</comment>
<accession>A0AAV5GQV1</accession>